<dbReference type="Proteomes" id="UP000886819">
    <property type="component" value="Unassembled WGS sequence"/>
</dbReference>
<name>A0A9D1CI20_9FIRM</name>
<gene>
    <name evidence="1" type="ORF">IAA66_01250</name>
</gene>
<reference evidence="1" key="2">
    <citation type="journal article" date="2021" name="PeerJ">
        <title>Extensive microbial diversity within the chicken gut microbiome revealed by metagenomics and culture.</title>
        <authorList>
            <person name="Gilroy R."/>
            <person name="Ravi A."/>
            <person name="Getino M."/>
            <person name="Pursley I."/>
            <person name="Horton D.L."/>
            <person name="Alikhan N.F."/>
            <person name="Baker D."/>
            <person name="Gharbi K."/>
            <person name="Hall N."/>
            <person name="Watson M."/>
            <person name="Adriaenssens E.M."/>
            <person name="Foster-Nyarko E."/>
            <person name="Jarju S."/>
            <person name="Secka A."/>
            <person name="Antonio M."/>
            <person name="Oren A."/>
            <person name="Chaudhuri R.R."/>
            <person name="La Ragione R."/>
            <person name="Hildebrand F."/>
            <person name="Pallen M.J."/>
        </authorList>
    </citation>
    <scope>NUCLEOTIDE SEQUENCE</scope>
    <source>
        <strain evidence="1">ChiHile30-977</strain>
    </source>
</reference>
<evidence type="ECO:0000313" key="2">
    <source>
        <dbReference type="Proteomes" id="UP000886819"/>
    </source>
</evidence>
<reference evidence="1" key="1">
    <citation type="submission" date="2020-10" db="EMBL/GenBank/DDBJ databases">
        <authorList>
            <person name="Gilroy R."/>
        </authorList>
    </citation>
    <scope>NUCLEOTIDE SEQUENCE</scope>
    <source>
        <strain evidence="1">ChiHile30-977</strain>
    </source>
</reference>
<sequence>MENSVSRILVETVVKRTLRDMKEDPERSIRNLIDRALLVSEGRFQKRFFQTAQRMLHNERSAYYPLVRSLVENVEHARLLGFGMNVGYNSCTVCAKKIRALEAAEGFNIPWSLYLEIHADRFHKNRQRYASLLDEGKALGIYTWFFHADGFSADLFRLMALHPDCAFVLLCPPEGMDGALVGEAERLNHLMLGVGLNAQAERVCRTLRERKMLYSVYCRYGEDRLDDILSDSLLHEAQALGAPFTLFLPETSCRQEMQAKVYDYVRRIRDEQRFPTIPYELFRDSMAVDTVISDDGCSVGFRADGSFFMLADCGEKRRVTFCERPLRDILRTCLPKRTNGDAILSSARSPS</sequence>
<accession>A0A9D1CI20</accession>
<evidence type="ECO:0000313" key="1">
    <source>
        <dbReference type="EMBL" id="HIQ62197.1"/>
    </source>
</evidence>
<dbReference type="AlphaFoldDB" id="A0A9D1CI20"/>
<proteinExistence type="predicted"/>
<protein>
    <submittedName>
        <fullName evidence="1">Uncharacterized protein</fullName>
    </submittedName>
</protein>
<dbReference type="EMBL" id="DVFI01000015">
    <property type="protein sequence ID" value="HIQ62197.1"/>
    <property type="molecule type" value="Genomic_DNA"/>
</dbReference>
<comment type="caution">
    <text evidence="1">The sequence shown here is derived from an EMBL/GenBank/DDBJ whole genome shotgun (WGS) entry which is preliminary data.</text>
</comment>
<organism evidence="1 2">
    <name type="scientific">Candidatus Avichristensenella intestinipullorum</name>
    <dbReference type="NCBI Taxonomy" id="2840693"/>
    <lineage>
        <taxon>Bacteria</taxon>
        <taxon>Bacillati</taxon>
        <taxon>Bacillota</taxon>
        <taxon>Clostridia</taxon>
        <taxon>Candidatus Avichristensenella</taxon>
    </lineage>
</organism>